<dbReference type="GO" id="GO:0051959">
    <property type="term" value="F:dynein light intermediate chain binding"/>
    <property type="evidence" value="ECO:0007669"/>
    <property type="project" value="InterPro"/>
</dbReference>
<dbReference type="InParanoid" id="B0W0Y9"/>
<dbReference type="KEGG" id="cqu:CpipJ_CPIJ000610"/>
<evidence type="ECO:0000313" key="3">
    <source>
        <dbReference type="EMBL" id="EDS42806.1"/>
    </source>
</evidence>
<dbReference type="GO" id="GO:1904115">
    <property type="term" value="C:axon cytoplasm"/>
    <property type="evidence" value="ECO:0007669"/>
    <property type="project" value="GOC"/>
</dbReference>
<dbReference type="Gene3D" id="3.40.50.300">
    <property type="entry name" value="P-loop containing nucleotide triphosphate hydrolases"/>
    <property type="match status" value="1"/>
</dbReference>
<evidence type="ECO:0000313" key="5">
    <source>
        <dbReference type="Proteomes" id="UP000002320"/>
    </source>
</evidence>
<dbReference type="InterPro" id="IPR035699">
    <property type="entry name" value="AAA_6"/>
</dbReference>
<dbReference type="EMBL" id="DS231819">
    <property type="protein sequence ID" value="EDS42806.1"/>
    <property type="molecule type" value="Genomic_DNA"/>
</dbReference>
<dbReference type="GO" id="GO:0007052">
    <property type="term" value="P:mitotic spindle organization"/>
    <property type="evidence" value="ECO:0007669"/>
    <property type="project" value="TreeGrafter"/>
</dbReference>
<reference evidence="3" key="1">
    <citation type="submission" date="2007-03" db="EMBL/GenBank/DDBJ databases">
        <title>Annotation of Culex pipiens quinquefasciatus.</title>
        <authorList>
            <consortium name="The Broad Institute Genome Sequencing Platform"/>
            <person name="Atkinson P.W."/>
            <person name="Hemingway J."/>
            <person name="Christensen B.M."/>
            <person name="Higgs S."/>
            <person name="Kodira C."/>
            <person name="Hannick L."/>
            <person name="Megy K."/>
            <person name="O'Leary S."/>
            <person name="Pearson M."/>
            <person name="Haas B.J."/>
            <person name="Mauceli E."/>
            <person name="Wortman J.R."/>
            <person name="Lee N.H."/>
            <person name="Guigo R."/>
            <person name="Stanke M."/>
            <person name="Alvarado L."/>
            <person name="Amedeo P."/>
            <person name="Antoine C.H."/>
            <person name="Arensburger P."/>
            <person name="Bidwell S.L."/>
            <person name="Crawford M."/>
            <person name="Camaro F."/>
            <person name="Devon K."/>
            <person name="Engels R."/>
            <person name="Hammond M."/>
            <person name="Howarth C."/>
            <person name="Koehrsen M."/>
            <person name="Lawson D."/>
            <person name="Montgomery P."/>
            <person name="Nene V."/>
            <person name="Nusbaum C."/>
            <person name="Puiu D."/>
            <person name="Romero-Severson J."/>
            <person name="Severson D.W."/>
            <person name="Shumway M."/>
            <person name="Sisk P."/>
            <person name="Stolte C."/>
            <person name="Zeng Q."/>
            <person name="Eisenstadt E."/>
            <person name="Fraser-Liggett C."/>
            <person name="Strausberg R."/>
            <person name="Galagan J."/>
            <person name="Birren B."/>
            <person name="Collins F.H."/>
        </authorList>
    </citation>
    <scope>NUCLEOTIDE SEQUENCE [LARGE SCALE GENOMIC DNA]</scope>
    <source>
        <strain evidence="3">JHB</strain>
    </source>
</reference>
<dbReference type="InterPro" id="IPR027417">
    <property type="entry name" value="P-loop_NTPase"/>
</dbReference>
<dbReference type="AlphaFoldDB" id="B0W0Y9"/>
<dbReference type="Pfam" id="PF12774">
    <property type="entry name" value="AAA_6"/>
    <property type="match status" value="1"/>
</dbReference>
<dbReference type="EnsemblMetazoa" id="CPIJ000610-RA">
    <property type="protein sequence ID" value="CPIJ000610-PA"/>
    <property type="gene ID" value="CPIJ000610"/>
</dbReference>
<dbReference type="GO" id="GO:0045505">
    <property type="term" value="F:dynein intermediate chain binding"/>
    <property type="evidence" value="ECO:0007669"/>
    <property type="project" value="InterPro"/>
</dbReference>
<dbReference type="STRING" id="7176.B0W0Y9"/>
<proteinExistence type="predicted"/>
<dbReference type="GO" id="GO:0008090">
    <property type="term" value="P:retrograde axonal transport"/>
    <property type="evidence" value="ECO:0007669"/>
    <property type="project" value="TreeGrafter"/>
</dbReference>
<dbReference type="eggNOG" id="KOG3595">
    <property type="taxonomic scope" value="Eukaryota"/>
</dbReference>
<accession>B0W0Y9</accession>
<protein>
    <recommendedName>
        <fullName evidence="2">Dynein heavy chain hydrolytic ATP-binding dynein motor region domain-containing protein</fullName>
    </recommendedName>
</protein>
<dbReference type="InterPro" id="IPR026983">
    <property type="entry name" value="DHC"/>
</dbReference>
<feature type="region of interest" description="Disordered" evidence="1">
    <location>
        <begin position="41"/>
        <end position="69"/>
    </location>
</feature>
<reference evidence="4" key="2">
    <citation type="submission" date="2020-05" db="UniProtKB">
        <authorList>
            <consortium name="EnsemblMetazoa"/>
        </authorList>
    </citation>
    <scope>IDENTIFICATION</scope>
    <source>
        <strain evidence="4">JHB</strain>
    </source>
</reference>
<dbReference type="GO" id="GO:0005868">
    <property type="term" value="C:cytoplasmic dynein complex"/>
    <property type="evidence" value="ECO:0007669"/>
    <property type="project" value="TreeGrafter"/>
</dbReference>
<dbReference type="PANTHER" id="PTHR10676">
    <property type="entry name" value="DYNEIN HEAVY CHAIN FAMILY PROTEIN"/>
    <property type="match status" value="1"/>
</dbReference>
<evidence type="ECO:0000256" key="1">
    <source>
        <dbReference type="SAM" id="MobiDB-lite"/>
    </source>
</evidence>
<feature type="domain" description="Dynein heavy chain hydrolytic ATP-binding dynein motor region" evidence="2">
    <location>
        <begin position="93"/>
        <end position="151"/>
    </location>
</feature>
<dbReference type="GO" id="GO:0005524">
    <property type="term" value="F:ATP binding"/>
    <property type="evidence" value="ECO:0007669"/>
    <property type="project" value="InterPro"/>
</dbReference>
<dbReference type="GO" id="GO:0007097">
    <property type="term" value="P:nuclear migration"/>
    <property type="evidence" value="ECO:0007669"/>
    <property type="project" value="TreeGrafter"/>
</dbReference>
<dbReference type="GO" id="GO:0005881">
    <property type="term" value="C:cytoplasmic microtubule"/>
    <property type="evidence" value="ECO:0007669"/>
    <property type="project" value="TreeGrafter"/>
</dbReference>
<evidence type="ECO:0000259" key="2">
    <source>
        <dbReference type="Pfam" id="PF12774"/>
    </source>
</evidence>
<dbReference type="Proteomes" id="UP000002320">
    <property type="component" value="Unassembled WGS sequence"/>
</dbReference>
<feature type="compositionally biased region" description="Basic and acidic residues" evidence="1">
    <location>
        <begin position="46"/>
        <end position="62"/>
    </location>
</feature>
<dbReference type="GO" id="GO:0005938">
    <property type="term" value="C:cell cortex"/>
    <property type="evidence" value="ECO:0007669"/>
    <property type="project" value="TreeGrafter"/>
</dbReference>
<evidence type="ECO:0000313" key="4">
    <source>
        <dbReference type="EnsemblMetazoa" id="CPIJ000610-PA"/>
    </source>
</evidence>
<dbReference type="HOGENOM" id="CLU_1512099_0_0_1"/>
<dbReference type="VEuPathDB" id="VectorBase:CPIJ000610"/>
<name>B0W0Y9_CULQU</name>
<keyword evidence="5" id="KW-1185">Reference proteome</keyword>
<dbReference type="GO" id="GO:0031122">
    <property type="term" value="P:cytoplasmic microtubule organization"/>
    <property type="evidence" value="ECO:0007669"/>
    <property type="project" value="TreeGrafter"/>
</dbReference>
<gene>
    <name evidence="4" type="primary">6031623</name>
    <name evidence="3" type="ORF">CpipJ_CPIJ000610</name>
</gene>
<dbReference type="GO" id="GO:0008569">
    <property type="term" value="F:minus-end-directed microtubule motor activity"/>
    <property type="evidence" value="ECO:0007669"/>
    <property type="project" value="TreeGrafter"/>
</dbReference>
<organism>
    <name type="scientific">Culex quinquefasciatus</name>
    <name type="common">Southern house mosquito</name>
    <name type="synonym">Culex pungens</name>
    <dbReference type="NCBI Taxonomy" id="7176"/>
    <lineage>
        <taxon>Eukaryota</taxon>
        <taxon>Metazoa</taxon>
        <taxon>Ecdysozoa</taxon>
        <taxon>Arthropoda</taxon>
        <taxon>Hexapoda</taxon>
        <taxon>Insecta</taxon>
        <taxon>Pterygota</taxon>
        <taxon>Neoptera</taxon>
        <taxon>Endopterygota</taxon>
        <taxon>Diptera</taxon>
        <taxon>Nematocera</taxon>
        <taxon>Culicoidea</taxon>
        <taxon>Culicidae</taxon>
        <taxon>Culicinae</taxon>
        <taxon>Culicini</taxon>
        <taxon>Culex</taxon>
        <taxon>Culex</taxon>
    </lineage>
</organism>
<sequence length="178" mass="20108">MGVWKHLQGACPRRNYVASQQNQMGRMRRKKTRRVALTIDATSSKCQKDDQQQQSAKDKQVAPKEMNPPQDPVYLVNSGVKAGPVCARVQLRRETFDFLAMGRIFAGLYQVGAWGCFDEFNRLEERMLSAVSQPIQTIQEAPKSSTDMAIFITMNPGRWSFRPTAQSQESVPLARVAE</sequence>
<dbReference type="PANTHER" id="PTHR10676:SF314">
    <property type="entry name" value="CYTOPLASMIC DYNEIN 1 HEAVY CHAIN 1"/>
    <property type="match status" value="1"/>
</dbReference>